<dbReference type="RefSeq" id="WP_171321715.1">
    <property type="nucleotide sequence ID" value="NZ_JABFBC010000001.1"/>
</dbReference>
<sequence>MPETQVERVPLYGDLVWPGGRRIAVVFNLAWEMWMPGATSGVGPMGNVLANGCFDPNADSYGHYNATAGIRRLTRIMERHGIAASLLTSGLVAGRFPDAVRASAESGHDIVAHGLGQNLVFPTLSPDQAQHSIQRTTELIEAATGKTPKGWISPRVTSAAGNQRNFARAGYLWHGDVIDDDLPYIQRFGDAEILAIPMSVEFNDLPHAMRFGRTPGQFVTLVTEALDAIKRQPAETIILDIFAHGHCYGRPAAAWAIDDIARACASDDALWITTRSEIADHCRAALPLLAE</sequence>
<dbReference type="GO" id="GO:0016810">
    <property type="term" value="F:hydrolase activity, acting on carbon-nitrogen (but not peptide) bonds"/>
    <property type="evidence" value="ECO:0007669"/>
    <property type="project" value="InterPro"/>
</dbReference>
<comment type="function">
    <text evidence="1">Is involved in generating a small heat-stable compound (Nod), an acylated oligomer of N-acetylglucosamine, that stimulates mitosis in various plant protoplasts.</text>
</comment>
<evidence type="ECO:0000259" key="5">
    <source>
        <dbReference type="Pfam" id="PF01522"/>
    </source>
</evidence>
<dbReference type="PANTHER" id="PTHR43123:SF4">
    <property type="entry name" value="POLYSACCHARIDE DEACETYLASE"/>
    <property type="match status" value="1"/>
</dbReference>
<evidence type="ECO:0000256" key="2">
    <source>
        <dbReference type="ARBA" id="ARBA00010973"/>
    </source>
</evidence>
<gene>
    <name evidence="6" type="ORF">HMH01_01265</name>
</gene>
<dbReference type="InterPro" id="IPR011330">
    <property type="entry name" value="Glyco_hydro/deAcase_b/a-brl"/>
</dbReference>
<dbReference type="InterPro" id="IPR002509">
    <property type="entry name" value="NODB_dom"/>
</dbReference>
<evidence type="ECO:0000256" key="4">
    <source>
        <dbReference type="ARBA" id="ARBA00032976"/>
    </source>
</evidence>
<comment type="similarity">
    <text evidence="2">Belongs to the polysaccharide deacetylase family.</text>
</comment>
<dbReference type="Pfam" id="PF01522">
    <property type="entry name" value="Polysacc_deac_1"/>
    <property type="match status" value="1"/>
</dbReference>
<dbReference type="GO" id="GO:0005975">
    <property type="term" value="P:carbohydrate metabolic process"/>
    <property type="evidence" value="ECO:0007669"/>
    <property type="project" value="InterPro"/>
</dbReference>
<organism evidence="6 7">
    <name type="scientific">Halovulum dunhuangense</name>
    <dbReference type="NCBI Taxonomy" id="1505036"/>
    <lineage>
        <taxon>Bacteria</taxon>
        <taxon>Pseudomonadati</taxon>
        <taxon>Pseudomonadota</taxon>
        <taxon>Alphaproteobacteria</taxon>
        <taxon>Rhodobacterales</taxon>
        <taxon>Paracoccaceae</taxon>
        <taxon>Halovulum</taxon>
    </lineage>
</organism>
<evidence type="ECO:0000313" key="7">
    <source>
        <dbReference type="Proteomes" id="UP000572377"/>
    </source>
</evidence>
<evidence type="ECO:0000256" key="1">
    <source>
        <dbReference type="ARBA" id="ARBA00003236"/>
    </source>
</evidence>
<accession>A0A849KVG4</accession>
<dbReference type="CDD" id="cd10916">
    <property type="entry name" value="CE4_PuuE_HpPgdA_like"/>
    <property type="match status" value="1"/>
</dbReference>
<dbReference type="PANTHER" id="PTHR43123">
    <property type="entry name" value="POLYSACCHARIDE DEACETYLASE-RELATED"/>
    <property type="match status" value="1"/>
</dbReference>
<protein>
    <recommendedName>
        <fullName evidence="3">Chitooligosaccharide deacetylase</fullName>
    </recommendedName>
    <alternativeName>
        <fullName evidence="4">Nodulation protein B</fullName>
    </alternativeName>
</protein>
<dbReference type="AlphaFoldDB" id="A0A849KVG4"/>
<dbReference type="Gene3D" id="3.20.20.370">
    <property type="entry name" value="Glycoside hydrolase/deacetylase"/>
    <property type="match status" value="1"/>
</dbReference>
<feature type="domain" description="NodB homology" evidence="5">
    <location>
        <begin position="68"/>
        <end position="155"/>
    </location>
</feature>
<keyword evidence="7" id="KW-1185">Reference proteome</keyword>
<dbReference type="Proteomes" id="UP000572377">
    <property type="component" value="Unassembled WGS sequence"/>
</dbReference>
<evidence type="ECO:0000256" key="3">
    <source>
        <dbReference type="ARBA" id="ARBA00020071"/>
    </source>
</evidence>
<dbReference type="EMBL" id="JABFBC010000001">
    <property type="protein sequence ID" value="NNU79055.1"/>
    <property type="molecule type" value="Genomic_DNA"/>
</dbReference>
<name>A0A849KVG4_9RHOB</name>
<dbReference type="SUPFAM" id="SSF88713">
    <property type="entry name" value="Glycoside hydrolase/deacetylase"/>
    <property type="match status" value="1"/>
</dbReference>
<evidence type="ECO:0000313" key="6">
    <source>
        <dbReference type="EMBL" id="NNU79055.1"/>
    </source>
</evidence>
<reference evidence="6 7" key="1">
    <citation type="submission" date="2020-05" db="EMBL/GenBank/DDBJ databases">
        <title>Gimesia benthica sp. nov., a novel planctomycete isolated from a deep-sea water sample of the Northwest Indian Ocean.</title>
        <authorList>
            <person name="Wang J."/>
            <person name="Ruan C."/>
            <person name="Song L."/>
            <person name="Zhu Y."/>
            <person name="Li A."/>
            <person name="Zheng X."/>
            <person name="Wang L."/>
            <person name="Lu Z."/>
            <person name="Huang Y."/>
            <person name="Du W."/>
            <person name="Zhou Y."/>
            <person name="Huang L."/>
            <person name="Dai X."/>
        </authorList>
    </citation>
    <scope>NUCLEOTIDE SEQUENCE [LARGE SCALE GENOMIC DNA]</scope>
    <source>
        <strain evidence="6 7">YYQ-30</strain>
    </source>
</reference>
<comment type="caution">
    <text evidence="6">The sequence shown here is derived from an EMBL/GenBank/DDBJ whole genome shotgun (WGS) entry which is preliminary data.</text>
</comment>
<proteinExistence type="inferred from homology"/>